<organism evidence="3 4">
    <name type="scientific">Pelotomaculum thermopropionicum</name>
    <dbReference type="NCBI Taxonomy" id="110500"/>
    <lineage>
        <taxon>Bacteria</taxon>
        <taxon>Bacillati</taxon>
        <taxon>Bacillota</taxon>
        <taxon>Clostridia</taxon>
        <taxon>Eubacteriales</taxon>
        <taxon>Desulfotomaculaceae</taxon>
        <taxon>Pelotomaculum</taxon>
    </lineage>
</organism>
<dbReference type="GO" id="GO:0005737">
    <property type="term" value="C:cytoplasm"/>
    <property type="evidence" value="ECO:0007669"/>
    <property type="project" value="UniProtKB-SubCell"/>
</dbReference>
<dbReference type="GO" id="GO:0090071">
    <property type="term" value="P:negative regulation of ribosome biogenesis"/>
    <property type="evidence" value="ECO:0007669"/>
    <property type="project" value="UniProtKB-UniRule"/>
</dbReference>
<dbReference type="GO" id="GO:0043023">
    <property type="term" value="F:ribosomal large subunit binding"/>
    <property type="evidence" value="ECO:0007669"/>
    <property type="project" value="TreeGrafter"/>
</dbReference>
<protein>
    <recommendedName>
        <fullName evidence="2">Ribosomal silencing factor RsfS</fullName>
    </recommendedName>
</protein>
<gene>
    <name evidence="2" type="primary">rsfS</name>
    <name evidence="3" type="ORF">XD97_0200</name>
</gene>
<accession>A0A117M454</accession>
<keyword evidence="2" id="KW-0810">Translation regulation</keyword>
<dbReference type="InterPro" id="IPR043519">
    <property type="entry name" value="NT_sf"/>
</dbReference>
<name>A0A117M454_9FIRM</name>
<dbReference type="EMBL" id="LGGS01000034">
    <property type="protein sequence ID" value="KUK83366.1"/>
    <property type="molecule type" value="Genomic_DNA"/>
</dbReference>
<comment type="subcellular location">
    <subcellularLocation>
        <location evidence="2">Cytoplasm</location>
    </subcellularLocation>
</comment>
<dbReference type="AlphaFoldDB" id="A0A117M454"/>
<dbReference type="NCBIfam" id="TIGR00090">
    <property type="entry name" value="rsfS_iojap_ybeB"/>
    <property type="match status" value="1"/>
</dbReference>
<keyword evidence="2" id="KW-0963">Cytoplasm</keyword>
<dbReference type="PANTHER" id="PTHR21043">
    <property type="entry name" value="IOJAP SUPERFAMILY ORTHOLOG"/>
    <property type="match status" value="1"/>
</dbReference>
<dbReference type="SUPFAM" id="SSF81301">
    <property type="entry name" value="Nucleotidyltransferase"/>
    <property type="match status" value="1"/>
</dbReference>
<reference evidence="4" key="1">
    <citation type="journal article" date="2015" name="MBio">
        <title>Genome-Resolved Metagenomic Analysis Reveals Roles for Candidate Phyla and Other Microbial Community Members in Biogeochemical Transformations in Oil Reservoirs.</title>
        <authorList>
            <person name="Hu P."/>
            <person name="Tom L."/>
            <person name="Singh A."/>
            <person name="Thomas B.C."/>
            <person name="Baker B.J."/>
            <person name="Piceno Y.M."/>
            <person name="Andersen G.L."/>
            <person name="Banfield J.F."/>
        </authorList>
    </citation>
    <scope>NUCLEOTIDE SEQUENCE [LARGE SCALE GENOMIC DNA]</scope>
</reference>
<comment type="caution">
    <text evidence="3">The sequence shown here is derived from an EMBL/GenBank/DDBJ whole genome shotgun (WGS) entry which is preliminary data.</text>
</comment>
<dbReference type="Pfam" id="PF02410">
    <property type="entry name" value="RsfS"/>
    <property type="match status" value="1"/>
</dbReference>
<sequence length="118" mass="13569">MYLNPRAMLKIAVQAAEDKKAEDITVLDIREVSIIADYFVICSGRSKTQAQAIAENIQVKMEDAGWFALRREGFREGSWVLLDYGDLIVHVFQDAERQFYKLERLWGDARVIETSVNI</sequence>
<dbReference type="InterPro" id="IPR004394">
    <property type="entry name" value="Iojap/RsfS/C7orf30"/>
</dbReference>
<evidence type="ECO:0000256" key="2">
    <source>
        <dbReference type="HAMAP-Rule" id="MF_01477"/>
    </source>
</evidence>
<dbReference type="Gene3D" id="3.30.460.10">
    <property type="entry name" value="Beta Polymerase, domain 2"/>
    <property type="match status" value="1"/>
</dbReference>
<comment type="function">
    <text evidence="2">Functions as a ribosomal silencing factor. Interacts with ribosomal protein uL14 (rplN), blocking formation of intersubunit bridge B8. Prevents association of the 30S and 50S ribosomal subunits and the formation of functional ribosomes, thus repressing translation.</text>
</comment>
<dbReference type="HAMAP" id="MF_01477">
    <property type="entry name" value="Iojap_RsfS"/>
    <property type="match status" value="1"/>
</dbReference>
<dbReference type="PATRIC" id="fig|110500.4.peg.450"/>
<dbReference type="PANTHER" id="PTHR21043:SF0">
    <property type="entry name" value="MITOCHONDRIAL ASSEMBLY OF RIBOSOMAL LARGE SUBUNIT PROTEIN 1"/>
    <property type="match status" value="1"/>
</dbReference>
<proteinExistence type="inferred from homology"/>
<dbReference type="Proteomes" id="UP000054705">
    <property type="component" value="Unassembled WGS sequence"/>
</dbReference>
<evidence type="ECO:0000256" key="1">
    <source>
        <dbReference type="ARBA" id="ARBA00010574"/>
    </source>
</evidence>
<evidence type="ECO:0000313" key="3">
    <source>
        <dbReference type="EMBL" id="KUK83366.1"/>
    </source>
</evidence>
<keyword evidence="2" id="KW-0678">Repressor</keyword>
<dbReference type="GO" id="GO:0042256">
    <property type="term" value="P:cytosolic ribosome assembly"/>
    <property type="evidence" value="ECO:0007669"/>
    <property type="project" value="UniProtKB-UniRule"/>
</dbReference>
<comment type="similarity">
    <text evidence="1 2">Belongs to the Iojap/RsfS family.</text>
</comment>
<comment type="subunit">
    <text evidence="2">Interacts with ribosomal protein uL14 (rplN).</text>
</comment>
<evidence type="ECO:0000313" key="4">
    <source>
        <dbReference type="Proteomes" id="UP000054705"/>
    </source>
</evidence>
<dbReference type="GO" id="GO:0017148">
    <property type="term" value="P:negative regulation of translation"/>
    <property type="evidence" value="ECO:0007669"/>
    <property type="project" value="UniProtKB-UniRule"/>
</dbReference>